<evidence type="ECO:0000259" key="3">
    <source>
        <dbReference type="Pfam" id="PF13439"/>
    </source>
</evidence>
<gene>
    <name evidence="4" type="ORF">EDC17_1002165</name>
</gene>
<evidence type="ECO:0000313" key="4">
    <source>
        <dbReference type="EMBL" id="TCV20452.1"/>
    </source>
</evidence>
<accession>A0A4R3VWZ0</accession>
<dbReference type="PANTHER" id="PTHR46401">
    <property type="entry name" value="GLYCOSYLTRANSFERASE WBBK-RELATED"/>
    <property type="match status" value="1"/>
</dbReference>
<dbReference type="Proteomes" id="UP000295197">
    <property type="component" value="Unassembled WGS sequence"/>
</dbReference>
<dbReference type="RefSeq" id="WP_132776284.1">
    <property type="nucleotide sequence ID" value="NZ_SMBZ01000002.1"/>
</dbReference>
<keyword evidence="1 4" id="KW-0808">Transferase</keyword>
<feature type="domain" description="Glycosyltransferase subfamily 4-like N-terminal" evidence="3">
    <location>
        <begin position="57"/>
        <end position="172"/>
    </location>
</feature>
<evidence type="ECO:0000313" key="5">
    <source>
        <dbReference type="Proteomes" id="UP000295197"/>
    </source>
</evidence>
<evidence type="ECO:0000256" key="1">
    <source>
        <dbReference type="ARBA" id="ARBA00022679"/>
    </source>
</evidence>
<dbReference type="CDD" id="cd03809">
    <property type="entry name" value="GT4_MtfB-like"/>
    <property type="match status" value="1"/>
</dbReference>
<evidence type="ECO:0000259" key="2">
    <source>
        <dbReference type="Pfam" id="PF00534"/>
    </source>
</evidence>
<feature type="domain" description="Glycosyl transferase family 1" evidence="2">
    <location>
        <begin position="187"/>
        <end position="342"/>
    </location>
</feature>
<organism evidence="4 5">
    <name type="scientific">Sphingobacterium alimentarium</name>
    <dbReference type="NCBI Taxonomy" id="797292"/>
    <lineage>
        <taxon>Bacteria</taxon>
        <taxon>Pseudomonadati</taxon>
        <taxon>Bacteroidota</taxon>
        <taxon>Sphingobacteriia</taxon>
        <taxon>Sphingobacteriales</taxon>
        <taxon>Sphingobacteriaceae</taxon>
        <taxon>Sphingobacterium</taxon>
    </lineage>
</organism>
<dbReference type="PANTHER" id="PTHR46401:SF2">
    <property type="entry name" value="GLYCOSYLTRANSFERASE WBBK-RELATED"/>
    <property type="match status" value="1"/>
</dbReference>
<dbReference type="EMBL" id="SMBZ01000002">
    <property type="protein sequence ID" value="TCV20452.1"/>
    <property type="molecule type" value="Genomic_DNA"/>
</dbReference>
<dbReference type="Pfam" id="PF13439">
    <property type="entry name" value="Glyco_transf_4"/>
    <property type="match status" value="1"/>
</dbReference>
<dbReference type="AlphaFoldDB" id="A0A4R3VWZ0"/>
<dbReference type="InterPro" id="IPR028098">
    <property type="entry name" value="Glyco_trans_4-like_N"/>
</dbReference>
<name>A0A4R3VWZ0_9SPHI</name>
<dbReference type="GO" id="GO:0016757">
    <property type="term" value="F:glycosyltransferase activity"/>
    <property type="evidence" value="ECO:0007669"/>
    <property type="project" value="InterPro"/>
</dbReference>
<reference evidence="4 5" key="1">
    <citation type="submission" date="2019-03" db="EMBL/GenBank/DDBJ databases">
        <title>Genomic Encyclopedia of Type Strains, Phase IV (KMG-IV): sequencing the most valuable type-strain genomes for metagenomic binning, comparative biology and taxonomic classification.</title>
        <authorList>
            <person name="Goeker M."/>
        </authorList>
    </citation>
    <scope>NUCLEOTIDE SEQUENCE [LARGE SCALE GENOMIC DNA]</scope>
    <source>
        <strain evidence="4 5">DSM 22362</strain>
    </source>
</reference>
<dbReference type="InterPro" id="IPR001296">
    <property type="entry name" value="Glyco_trans_1"/>
</dbReference>
<comment type="caution">
    <text evidence="4">The sequence shown here is derived from an EMBL/GenBank/DDBJ whole genome shotgun (WGS) entry which is preliminary data.</text>
</comment>
<protein>
    <submittedName>
        <fullName evidence="4">Glycosyltransferase involved in cell wall biosynthesis</fullName>
    </submittedName>
</protein>
<dbReference type="Gene3D" id="3.40.50.2000">
    <property type="entry name" value="Glycogen Phosphorylase B"/>
    <property type="match status" value="2"/>
</dbReference>
<dbReference type="SUPFAM" id="SSF53756">
    <property type="entry name" value="UDP-Glycosyltransferase/glycogen phosphorylase"/>
    <property type="match status" value="1"/>
</dbReference>
<dbReference type="Pfam" id="PF00534">
    <property type="entry name" value="Glycos_transf_1"/>
    <property type="match status" value="1"/>
</dbReference>
<sequence length="367" mass="42161">MRIGFDAKRYFLNKSGLGNYSRDLVRVMEQYYPENDYIKYTPKITGTGFSDNSIKLPQGRLNTFLPSIWRNKWIVEDLKKDDIDIYHGLSGEIPMGLAKNGIKSVVTVHDLIFLKFPELYKPVDRYIYNRKFKRATQEADKIVAISQQTKRDIMEFYGIDSHRIDVIYQGCHPAFKIQKTAEQKELLRAKYKLPQNFVLNVGSIEPRKNAFQIVKAVEQLDIPLLIIGKETIYSKGIKEYIHANGLQHKIHILQGFNMEELSTIYAMAELFIYPSKYEGFGIPIIEALYSGTPVITTNSGVFPEAGGPFSYYIDPKNTEELSYAIQSVLDNSIMRQEMISKGLEFVQQFNDDKIAAQWNGIYTNLNG</sequence>
<keyword evidence="5" id="KW-1185">Reference proteome</keyword>
<proteinExistence type="predicted"/>
<dbReference type="OrthoDB" id="9801609at2"/>